<dbReference type="EMBL" id="CACRTV010000057">
    <property type="protein sequence ID" value="VYU46772.1"/>
    <property type="molecule type" value="Genomic_DNA"/>
</dbReference>
<proteinExistence type="predicted"/>
<dbReference type="AlphaFoldDB" id="A0A6N3F464"/>
<name>A0A6N3F464_9CLOT</name>
<sequence length="136" mass="15437">MVDLSLAYNIALSGNTEDAIKLYSKSSVSNLLKDKRYVSSYIESVIECSRRAITEYDKEYITYSYRFYLTQAVAVAKSFLETNNSDCEILYLLCICYNLLSNNQGCIRVANKIQAIMGQESCFLEQLIADSLLKMS</sequence>
<accession>A0A6N3F464</accession>
<dbReference type="RefSeq" id="WP_156561747.1">
    <property type="nucleotide sequence ID" value="NZ_CACRTV010000057.1"/>
</dbReference>
<evidence type="ECO:0000313" key="1">
    <source>
        <dbReference type="EMBL" id="VYU46772.1"/>
    </source>
</evidence>
<organism evidence="1">
    <name type="scientific">Clostridium paraputrificum</name>
    <dbReference type="NCBI Taxonomy" id="29363"/>
    <lineage>
        <taxon>Bacteria</taxon>
        <taxon>Bacillati</taxon>
        <taxon>Bacillota</taxon>
        <taxon>Clostridia</taxon>
        <taxon>Eubacteriales</taxon>
        <taxon>Clostridiaceae</taxon>
        <taxon>Clostridium</taxon>
    </lineage>
</organism>
<protein>
    <submittedName>
        <fullName evidence="1">Uncharacterized protein</fullName>
    </submittedName>
</protein>
<gene>
    <name evidence="1" type="ORF">CPLFYP93_02381</name>
</gene>
<reference evidence="1" key="1">
    <citation type="submission" date="2019-11" db="EMBL/GenBank/DDBJ databases">
        <authorList>
            <person name="Feng L."/>
        </authorList>
    </citation>
    <scope>NUCLEOTIDE SEQUENCE</scope>
    <source>
        <strain evidence="1">CParaputrificumLFYP93</strain>
    </source>
</reference>